<accession>A0A1Y1YMA9</accession>
<proteinExistence type="predicted"/>
<dbReference type="STRING" id="1231657.A0A1Y1YMA9"/>
<feature type="compositionally biased region" description="Low complexity" evidence="1">
    <location>
        <begin position="66"/>
        <end position="80"/>
    </location>
</feature>
<organism evidence="2 3">
    <name type="scientific">Clohesyomyces aquaticus</name>
    <dbReference type="NCBI Taxonomy" id="1231657"/>
    <lineage>
        <taxon>Eukaryota</taxon>
        <taxon>Fungi</taxon>
        <taxon>Dikarya</taxon>
        <taxon>Ascomycota</taxon>
        <taxon>Pezizomycotina</taxon>
        <taxon>Dothideomycetes</taxon>
        <taxon>Pleosporomycetidae</taxon>
        <taxon>Pleosporales</taxon>
        <taxon>Lindgomycetaceae</taxon>
        <taxon>Clohesyomyces</taxon>
    </lineage>
</organism>
<evidence type="ECO:0000313" key="2">
    <source>
        <dbReference type="EMBL" id="ORX99142.1"/>
    </source>
</evidence>
<name>A0A1Y1YMA9_9PLEO</name>
<dbReference type="OrthoDB" id="8964853at2759"/>
<protein>
    <submittedName>
        <fullName evidence="2">Uncharacterized protein</fullName>
    </submittedName>
</protein>
<keyword evidence="3" id="KW-1185">Reference proteome</keyword>
<reference evidence="2 3" key="1">
    <citation type="submission" date="2016-07" db="EMBL/GenBank/DDBJ databases">
        <title>Pervasive Adenine N6-methylation of Active Genes in Fungi.</title>
        <authorList>
            <consortium name="DOE Joint Genome Institute"/>
            <person name="Mondo S.J."/>
            <person name="Dannebaum R.O."/>
            <person name="Kuo R.C."/>
            <person name="Labutti K."/>
            <person name="Haridas S."/>
            <person name="Kuo A."/>
            <person name="Salamov A."/>
            <person name="Ahrendt S.R."/>
            <person name="Lipzen A."/>
            <person name="Sullivan W."/>
            <person name="Andreopoulos W.B."/>
            <person name="Clum A."/>
            <person name="Lindquist E."/>
            <person name="Daum C."/>
            <person name="Ramamoorthy G.K."/>
            <person name="Gryganskyi A."/>
            <person name="Culley D."/>
            <person name="Magnuson J.K."/>
            <person name="James T.Y."/>
            <person name="O'Malley M.A."/>
            <person name="Stajich J.E."/>
            <person name="Spatafora J.W."/>
            <person name="Visel A."/>
            <person name="Grigoriev I.V."/>
        </authorList>
    </citation>
    <scope>NUCLEOTIDE SEQUENCE [LARGE SCALE GENOMIC DNA]</scope>
    <source>
        <strain evidence="2 3">CBS 115471</strain>
    </source>
</reference>
<comment type="caution">
    <text evidence="2">The sequence shown here is derived from an EMBL/GenBank/DDBJ whole genome shotgun (WGS) entry which is preliminary data.</text>
</comment>
<feature type="compositionally biased region" description="Polar residues" evidence="1">
    <location>
        <begin position="45"/>
        <end position="65"/>
    </location>
</feature>
<evidence type="ECO:0000313" key="3">
    <source>
        <dbReference type="Proteomes" id="UP000193144"/>
    </source>
</evidence>
<dbReference type="Proteomes" id="UP000193144">
    <property type="component" value="Unassembled WGS sequence"/>
</dbReference>
<sequence length="86" mass="9598">MGLRLDAEYCRRSQEENKLLRNELASIWQRLRRVEPGNPRLYGRTTGTPNDPSRNSGNWSISQNKSGAAKAQRAEASSAAQVTLPN</sequence>
<dbReference type="EMBL" id="MCFA01000202">
    <property type="protein sequence ID" value="ORX99142.1"/>
    <property type="molecule type" value="Genomic_DNA"/>
</dbReference>
<gene>
    <name evidence="2" type="ORF">BCR34DRAFT_576754</name>
</gene>
<feature type="region of interest" description="Disordered" evidence="1">
    <location>
        <begin position="36"/>
        <end position="86"/>
    </location>
</feature>
<evidence type="ECO:0000256" key="1">
    <source>
        <dbReference type="SAM" id="MobiDB-lite"/>
    </source>
</evidence>
<dbReference type="AlphaFoldDB" id="A0A1Y1YMA9"/>